<reference evidence="5 6" key="1">
    <citation type="submission" date="2019-07" db="EMBL/GenBank/DDBJ databases">
        <authorList>
            <person name="Kim J."/>
        </authorList>
    </citation>
    <scope>NUCLEOTIDE SEQUENCE [LARGE SCALE GENOMIC DNA]</scope>
    <source>
        <strain evidence="5 6">N4</strain>
    </source>
</reference>
<keyword evidence="1 2" id="KW-0597">Phosphoprotein</keyword>
<organism evidence="5 6">
    <name type="scientific">Paenibacillus agilis</name>
    <dbReference type="NCBI Taxonomy" id="3020863"/>
    <lineage>
        <taxon>Bacteria</taxon>
        <taxon>Bacillati</taxon>
        <taxon>Bacillota</taxon>
        <taxon>Bacilli</taxon>
        <taxon>Bacillales</taxon>
        <taxon>Paenibacillaceae</taxon>
        <taxon>Paenibacillus</taxon>
    </lineage>
</organism>
<evidence type="ECO:0000259" key="4">
    <source>
        <dbReference type="PROSITE" id="PS50110"/>
    </source>
</evidence>
<dbReference type="PANTHER" id="PTHR44591">
    <property type="entry name" value="STRESS RESPONSE REGULATOR PROTEIN 1"/>
    <property type="match status" value="1"/>
</dbReference>
<dbReference type="Proteomes" id="UP000318102">
    <property type="component" value="Unassembled WGS sequence"/>
</dbReference>
<evidence type="ECO:0000313" key="5">
    <source>
        <dbReference type="EMBL" id="TVX93132.1"/>
    </source>
</evidence>
<keyword evidence="3" id="KW-1133">Transmembrane helix</keyword>
<dbReference type="PANTHER" id="PTHR44591:SF3">
    <property type="entry name" value="RESPONSE REGULATORY DOMAIN-CONTAINING PROTEIN"/>
    <property type="match status" value="1"/>
</dbReference>
<evidence type="ECO:0000256" key="1">
    <source>
        <dbReference type="ARBA" id="ARBA00022553"/>
    </source>
</evidence>
<dbReference type="InterPro" id="IPR001789">
    <property type="entry name" value="Sig_transdc_resp-reg_receiver"/>
</dbReference>
<feature type="transmembrane region" description="Helical" evidence="3">
    <location>
        <begin position="12"/>
        <end position="33"/>
    </location>
</feature>
<dbReference type="SUPFAM" id="SSF52172">
    <property type="entry name" value="CheY-like"/>
    <property type="match status" value="1"/>
</dbReference>
<feature type="domain" description="Response regulatory" evidence="4">
    <location>
        <begin position="71"/>
        <end position="185"/>
    </location>
</feature>
<dbReference type="InterPro" id="IPR050595">
    <property type="entry name" value="Bact_response_regulator"/>
</dbReference>
<keyword evidence="3" id="KW-0472">Membrane</keyword>
<comment type="caution">
    <text evidence="5">The sequence shown here is derived from an EMBL/GenBank/DDBJ whole genome shotgun (WGS) entry which is preliminary data.</text>
</comment>
<dbReference type="AlphaFoldDB" id="A0A559IZT4"/>
<dbReference type="SMART" id="SM00448">
    <property type="entry name" value="REC"/>
    <property type="match status" value="1"/>
</dbReference>
<dbReference type="Pfam" id="PF00072">
    <property type="entry name" value="Response_reg"/>
    <property type="match status" value="1"/>
</dbReference>
<name>A0A559IZT4_9BACL</name>
<dbReference type="CDD" id="cd00156">
    <property type="entry name" value="REC"/>
    <property type="match status" value="1"/>
</dbReference>
<dbReference type="OrthoDB" id="9808843at2"/>
<keyword evidence="3" id="KW-0812">Transmembrane</keyword>
<dbReference type="InterPro" id="IPR011006">
    <property type="entry name" value="CheY-like_superfamily"/>
</dbReference>
<keyword evidence="6" id="KW-1185">Reference proteome</keyword>
<dbReference type="EMBL" id="VNJK01000001">
    <property type="protein sequence ID" value="TVX93132.1"/>
    <property type="molecule type" value="Genomic_DNA"/>
</dbReference>
<accession>A0A559IZT4</accession>
<evidence type="ECO:0000256" key="2">
    <source>
        <dbReference type="PROSITE-ProRule" id="PRU00169"/>
    </source>
</evidence>
<dbReference type="PROSITE" id="PS50110">
    <property type="entry name" value="RESPONSE_REGULATORY"/>
    <property type="match status" value="1"/>
</dbReference>
<feature type="modified residue" description="4-aspartylphosphate" evidence="2">
    <location>
        <position position="120"/>
    </location>
</feature>
<dbReference type="GO" id="GO:0000160">
    <property type="term" value="P:phosphorelay signal transduction system"/>
    <property type="evidence" value="ECO:0007669"/>
    <property type="project" value="InterPro"/>
</dbReference>
<dbReference type="Gene3D" id="3.40.50.2300">
    <property type="match status" value="1"/>
</dbReference>
<gene>
    <name evidence="5" type="ORF">FPZ44_08710</name>
</gene>
<evidence type="ECO:0000313" key="6">
    <source>
        <dbReference type="Proteomes" id="UP000318102"/>
    </source>
</evidence>
<protein>
    <submittedName>
        <fullName evidence="5">Response regulator</fullName>
    </submittedName>
</protein>
<evidence type="ECO:0000256" key="3">
    <source>
        <dbReference type="SAM" id="Phobius"/>
    </source>
</evidence>
<proteinExistence type="predicted"/>
<sequence>MLTHIIGKEKQVMQTLWFATTMATIPFLVYAICKGYRKRLQCQELELLREQAEPSMFMESEEELMPDKPASILIIDDQPAIRLLLREALQSESVEVHEASTGCRAMDIIKLHRCSIVIMDVRIPDMNVIDWLHQLRALRPKTEVIIISAYREKELVRRAKEAGAVAYFTKPFDLEEVSKFVTSRISSVRE</sequence>